<sequence>MRRLEELLERRAAFGVHLGLERIGALLERLGDPQRTFRSIHVVGTNGKSSTARFAAAALGAHGLRAGAYLSPHVTDVAERVQLAGAPLDAVRLSAAVERVEREATVVDTTSAQPLTQFEVLTAAAFLALADAGAEAVAVEAGLGGRFDATNVIAAPVVLLTNVGLEHVEQLGPTRDAIAAEKLAVVHRGAVVIAGVGGDTPMTTVVRRLAGEHGARSVHILEPDADVVDAPPLEARGGFQRANLALALAGVRALLGSDYRHDEAVAAAAAVVVAGRLQQIGERPLTLLDGAHNPHGAVALARELGRLGHVAGRRVGVLAILADKDVTGIVHPLASAFDHVITTAAPGPRALDPELLADRCRGLGLRAEAAGSPEAALLAARELAGPDGLVVACGSLTLVAALLGRPADHLAPPDAGQGPASSQGVGARRGFTSEQPPSDDGAGPPPSQESGGRLGS</sequence>
<dbReference type="EC" id="6.3.2.17" evidence="2"/>
<evidence type="ECO:0000256" key="9">
    <source>
        <dbReference type="ARBA" id="ARBA00047493"/>
    </source>
</evidence>
<keyword evidence="7" id="KW-0460">Magnesium</keyword>
<dbReference type="InterPro" id="IPR013221">
    <property type="entry name" value="Mur_ligase_cen"/>
</dbReference>
<dbReference type="InterPro" id="IPR036565">
    <property type="entry name" value="Mur-like_cat_sf"/>
</dbReference>
<evidence type="ECO:0000256" key="7">
    <source>
        <dbReference type="ARBA" id="ARBA00022842"/>
    </source>
</evidence>
<evidence type="ECO:0000256" key="8">
    <source>
        <dbReference type="ARBA" id="ARBA00030592"/>
    </source>
</evidence>
<dbReference type="PANTHER" id="PTHR11136:SF0">
    <property type="entry name" value="DIHYDROFOLATE SYNTHETASE-RELATED"/>
    <property type="match status" value="1"/>
</dbReference>
<evidence type="ECO:0000256" key="2">
    <source>
        <dbReference type="ARBA" id="ARBA00013025"/>
    </source>
</evidence>
<evidence type="ECO:0000256" key="4">
    <source>
        <dbReference type="ARBA" id="ARBA00022723"/>
    </source>
</evidence>
<dbReference type="GO" id="GO:0046872">
    <property type="term" value="F:metal ion binding"/>
    <property type="evidence" value="ECO:0007669"/>
    <property type="project" value="UniProtKB-KW"/>
</dbReference>
<protein>
    <recommendedName>
        <fullName evidence="2">tetrahydrofolate synthase</fullName>
        <ecNumber evidence="2">6.3.2.17</ecNumber>
    </recommendedName>
    <alternativeName>
        <fullName evidence="8">Tetrahydrofolylpolyglutamate synthase</fullName>
    </alternativeName>
</protein>
<reference evidence="14" key="1">
    <citation type="submission" date="2020-02" db="EMBL/GenBank/DDBJ databases">
        <authorList>
            <person name="Meier V. D."/>
        </authorList>
    </citation>
    <scope>NUCLEOTIDE SEQUENCE</scope>
    <source>
        <strain evidence="14">AVDCRST_MAG79</strain>
    </source>
</reference>
<dbReference type="Pfam" id="PF08245">
    <property type="entry name" value="Mur_ligase_M"/>
    <property type="match status" value="1"/>
</dbReference>
<evidence type="ECO:0000256" key="5">
    <source>
        <dbReference type="ARBA" id="ARBA00022741"/>
    </source>
</evidence>
<accession>A0A6J4UMZ4</accession>
<dbReference type="Gene3D" id="3.90.190.20">
    <property type="entry name" value="Mur ligase, C-terminal domain"/>
    <property type="match status" value="1"/>
</dbReference>
<dbReference type="GO" id="GO:0005524">
    <property type="term" value="F:ATP binding"/>
    <property type="evidence" value="ECO:0007669"/>
    <property type="project" value="UniProtKB-KW"/>
</dbReference>
<dbReference type="GO" id="GO:0005737">
    <property type="term" value="C:cytoplasm"/>
    <property type="evidence" value="ECO:0007669"/>
    <property type="project" value="TreeGrafter"/>
</dbReference>
<dbReference type="GO" id="GO:0004326">
    <property type="term" value="F:tetrahydrofolylpolyglutamate synthase activity"/>
    <property type="evidence" value="ECO:0007669"/>
    <property type="project" value="UniProtKB-EC"/>
</dbReference>
<keyword evidence="6 10" id="KW-0067">ATP-binding</keyword>
<gene>
    <name evidence="14" type="ORF">AVDCRST_MAG79-3053</name>
</gene>
<proteinExistence type="inferred from homology"/>
<feature type="region of interest" description="Disordered" evidence="11">
    <location>
        <begin position="410"/>
        <end position="456"/>
    </location>
</feature>
<dbReference type="Pfam" id="PF02875">
    <property type="entry name" value="Mur_ligase_C"/>
    <property type="match status" value="1"/>
</dbReference>
<feature type="domain" description="Mur ligase central" evidence="13">
    <location>
        <begin position="42"/>
        <end position="211"/>
    </location>
</feature>
<comment type="catalytic activity">
    <reaction evidence="9">
        <text>(6S)-5,6,7,8-tetrahydrofolyl-(gamma-L-Glu)(n) + L-glutamate + ATP = (6S)-5,6,7,8-tetrahydrofolyl-(gamma-L-Glu)(n+1) + ADP + phosphate + H(+)</text>
        <dbReference type="Rhea" id="RHEA:10580"/>
        <dbReference type="Rhea" id="RHEA-COMP:14738"/>
        <dbReference type="Rhea" id="RHEA-COMP:14740"/>
        <dbReference type="ChEBI" id="CHEBI:15378"/>
        <dbReference type="ChEBI" id="CHEBI:29985"/>
        <dbReference type="ChEBI" id="CHEBI:30616"/>
        <dbReference type="ChEBI" id="CHEBI:43474"/>
        <dbReference type="ChEBI" id="CHEBI:141005"/>
        <dbReference type="ChEBI" id="CHEBI:456216"/>
        <dbReference type="EC" id="6.3.2.17"/>
    </reaction>
</comment>
<comment type="similarity">
    <text evidence="1 10">Belongs to the folylpolyglutamate synthase family.</text>
</comment>
<evidence type="ECO:0000259" key="12">
    <source>
        <dbReference type="Pfam" id="PF02875"/>
    </source>
</evidence>
<keyword evidence="5 10" id="KW-0547">Nucleotide-binding</keyword>
<dbReference type="PIRSF" id="PIRSF001563">
    <property type="entry name" value="Folylpolyglu_synth"/>
    <property type="match status" value="1"/>
</dbReference>
<evidence type="ECO:0000256" key="11">
    <source>
        <dbReference type="SAM" id="MobiDB-lite"/>
    </source>
</evidence>
<keyword evidence="3 10" id="KW-0436">Ligase</keyword>
<feature type="domain" description="Mur ligase C-terminal" evidence="12">
    <location>
        <begin position="275"/>
        <end position="395"/>
    </location>
</feature>
<evidence type="ECO:0000256" key="3">
    <source>
        <dbReference type="ARBA" id="ARBA00022598"/>
    </source>
</evidence>
<dbReference type="InterPro" id="IPR004101">
    <property type="entry name" value="Mur_ligase_C"/>
</dbReference>
<evidence type="ECO:0000256" key="6">
    <source>
        <dbReference type="ARBA" id="ARBA00022840"/>
    </source>
</evidence>
<dbReference type="SUPFAM" id="SSF53244">
    <property type="entry name" value="MurD-like peptide ligases, peptide-binding domain"/>
    <property type="match status" value="1"/>
</dbReference>
<keyword evidence="4" id="KW-0479">Metal-binding</keyword>
<evidence type="ECO:0000313" key="14">
    <source>
        <dbReference type="EMBL" id="CAA9555504.1"/>
    </source>
</evidence>
<dbReference type="SUPFAM" id="SSF53623">
    <property type="entry name" value="MurD-like peptide ligases, catalytic domain"/>
    <property type="match status" value="1"/>
</dbReference>
<dbReference type="InterPro" id="IPR036615">
    <property type="entry name" value="Mur_ligase_C_dom_sf"/>
</dbReference>
<evidence type="ECO:0000256" key="1">
    <source>
        <dbReference type="ARBA" id="ARBA00008276"/>
    </source>
</evidence>
<evidence type="ECO:0000256" key="10">
    <source>
        <dbReference type="PIRNR" id="PIRNR001563"/>
    </source>
</evidence>
<dbReference type="PANTHER" id="PTHR11136">
    <property type="entry name" value="FOLYLPOLYGLUTAMATE SYNTHASE-RELATED"/>
    <property type="match status" value="1"/>
</dbReference>
<dbReference type="AlphaFoldDB" id="A0A6J4UMZ4"/>
<dbReference type="EMBL" id="CADCWC010000486">
    <property type="protein sequence ID" value="CAA9555504.1"/>
    <property type="molecule type" value="Genomic_DNA"/>
</dbReference>
<organism evidence="14">
    <name type="scientific">uncultured Thermoleophilia bacterium</name>
    <dbReference type="NCBI Taxonomy" id="1497501"/>
    <lineage>
        <taxon>Bacteria</taxon>
        <taxon>Bacillati</taxon>
        <taxon>Actinomycetota</taxon>
        <taxon>Thermoleophilia</taxon>
        <taxon>environmental samples</taxon>
    </lineage>
</organism>
<dbReference type="NCBIfam" id="TIGR01499">
    <property type="entry name" value="folC"/>
    <property type="match status" value="1"/>
</dbReference>
<name>A0A6J4UMZ4_9ACTN</name>
<dbReference type="GO" id="GO:0008841">
    <property type="term" value="F:dihydrofolate synthase activity"/>
    <property type="evidence" value="ECO:0007669"/>
    <property type="project" value="TreeGrafter"/>
</dbReference>
<dbReference type="InterPro" id="IPR001645">
    <property type="entry name" value="Folylpolyglutamate_synth"/>
</dbReference>
<dbReference type="Gene3D" id="3.40.1190.10">
    <property type="entry name" value="Mur-like, catalytic domain"/>
    <property type="match status" value="1"/>
</dbReference>
<evidence type="ECO:0000259" key="13">
    <source>
        <dbReference type="Pfam" id="PF08245"/>
    </source>
</evidence>